<dbReference type="InterPro" id="IPR002213">
    <property type="entry name" value="UDP_glucos_trans"/>
</dbReference>
<evidence type="ECO:0000313" key="9">
    <source>
        <dbReference type="Proteomes" id="UP001331761"/>
    </source>
</evidence>
<dbReference type="PANTHER" id="PTHR48043">
    <property type="entry name" value="EG:EG0003.4 PROTEIN-RELATED"/>
    <property type="match status" value="1"/>
</dbReference>
<organism evidence="8 9">
    <name type="scientific">Trichostrongylus colubriformis</name>
    <name type="common">Black scour worm</name>
    <dbReference type="NCBI Taxonomy" id="6319"/>
    <lineage>
        <taxon>Eukaryota</taxon>
        <taxon>Metazoa</taxon>
        <taxon>Ecdysozoa</taxon>
        <taxon>Nematoda</taxon>
        <taxon>Chromadorea</taxon>
        <taxon>Rhabditida</taxon>
        <taxon>Rhabditina</taxon>
        <taxon>Rhabditomorpha</taxon>
        <taxon>Strongyloidea</taxon>
        <taxon>Trichostrongylidae</taxon>
        <taxon>Trichostrongylus</taxon>
    </lineage>
</organism>
<comment type="catalytic activity">
    <reaction evidence="6">
        <text>glucuronate acceptor + UDP-alpha-D-glucuronate = acceptor beta-D-glucuronoside + UDP + H(+)</text>
        <dbReference type="Rhea" id="RHEA:21032"/>
        <dbReference type="ChEBI" id="CHEBI:15378"/>
        <dbReference type="ChEBI" id="CHEBI:58052"/>
        <dbReference type="ChEBI" id="CHEBI:58223"/>
        <dbReference type="ChEBI" id="CHEBI:132367"/>
        <dbReference type="ChEBI" id="CHEBI:132368"/>
        <dbReference type="EC" id="2.4.1.17"/>
    </reaction>
</comment>
<keyword evidence="3" id="KW-0328">Glycosyltransferase</keyword>
<dbReference type="SUPFAM" id="SSF53756">
    <property type="entry name" value="UDP-Glycosyltransferase/glycogen phosphorylase"/>
    <property type="match status" value="1"/>
</dbReference>
<evidence type="ECO:0000256" key="6">
    <source>
        <dbReference type="ARBA" id="ARBA00047475"/>
    </source>
</evidence>
<evidence type="ECO:0000313" key="8">
    <source>
        <dbReference type="EMBL" id="KAK5974095.1"/>
    </source>
</evidence>
<keyword evidence="7" id="KW-0812">Transmembrane</keyword>
<evidence type="ECO:0000256" key="2">
    <source>
        <dbReference type="ARBA" id="ARBA00012544"/>
    </source>
</evidence>
<keyword evidence="7" id="KW-1133">Transmembrane helix</keyword>
<protein>
    <recommendedName>
        <fullName evidence="2">glucuronosyltransferase</fullName>
        <ecNumber evidence="2">2.4.1.17</ecNumber>
    </recommendedName>
</protein>
<evidence type="ECO:0000256" key="3">
    <source>
        <dbReference type="ARBA" id="ARBA00022676"/>
    </source>
</evidence>
<dbReference type="Pfam" id="PF00201">
    <property type="entry name" value="UDPGT"/>
    <property type="match status" value="1"/>
</dbReference>
<dbReference type="AlphaFoldDB" id="A0AAN8FPY1"/>
<evidence type="ECO:0000256" key="4">
    <source>
        <dbReference type="ARBA" id="ARBA00022679"/>
    </source>
</evidence>
<comment type="similarity">
    <text evidence="1">Belongs to the UDP-glycosyltransferase family.</text>
</comment>
<keyword evidence="5" id="KW-0732">Signal</keyword>
<evidence type="ECO:0000256" key="5">
    <source>
        <dbReference type="ARBA" id="ARBA00022729"/>
    </source>
</evidence>
<evidence type="ECO:0000256" key="1">
    <source>
        <dbReference type="ARBA" id="ARBA00009995"/>
    </source>
</evidence>
<keyword evidence="7" id="KW-0472">Membrane</keyword>
<dbReference type="EMBL" id="WIXE01014680">
    <property type="protein sequence ID" value="KAK5974095.1"/>
    <property type="molecule type" value="Genomic_DNA"/>
</dbReference>
<name>A0AAN8FPY1_TRICO</name>
<dbReference type="PANTHER" id="PTHR48043:SF23">
    <property type="entry name" value="UDP-GLUCURONOSYLTRANSFERASE"/>
    <property type="match status" value="1"/>
</dbReference>
<keyword evidence="9" id="KW-1185">Reference proteome</keyword>
<reference evidence="8 9" key="1">
    <citation type="submission" date="2019-10" db="EMBL/GenBank/DDBJ databases">
        <title>Assembly and Annotation for the nematode Trichostrongylus colubriformis.</title>
        <authorList>
            <person name="Martin J."/>
        </authorList>
    </citation>
    <scope>NUCLEOTIDE SEQUENCE [LARGE SCALE GENOMIC DNA]</scope>
    <source>
        <strain evidence="8">G859</strain>
        <tissue evidence="8">Whole worm</tissue>
    </source>
</reference>
<accession>A0AAN8FPY1</accession>
<gene>
    <name evidence="8" type="ORF">GCK32_020735</name>
</gene>
<proteinExistence type="inferred from homology"/>
<keyword evidence="4" id="KW-0808">Transferase</keyword>
<comment type="caution">
    <text evidence="8">The sequence shown here is derived from an EMBL/GenBank/DDBJ whole genome shotgun (WGS) entry which is preliminary data.</text>
</comment>
<dbReference type="Gene3D" id="3.40.50.2000">
    <property type="entry name" value="Glycogen Phosphorylase B"/>
    <property type="match status" value="1"/>
</dbReference>
<feature type="transmembrane region" description="Helical" evidence="7">
    <location>
        <begin position="105"/>
        <end position="129"/>
    </location>
</feature>
<dbReference type="Proteomes" id="UP001331761">
    <property type="component" value="Unassembled WGS sequence"/>
</dbReference>
<sequence length="143" mass="16361">MIPSKCIQVPLFADQIRNANMLAKHGGAIVLQKYDLITSRRLITAIKSIIHDKRYSTNAKILADILVNQPMSPKQMMLRHAEFTARFGRIPNLDPYGRHLTTLQYYLIDIFLLVVVTAVSTVCISYYILKAIYRMTSFKLKAD</sequence>
<evidence type="ECO:0000256" key="7">
    <source>
        <dbReference type="SAM" id="Phobius"/>
    </source>
</evidence>
<dbReference type="GO" id="GO:0015020">
    <property type="term" value="F:glucuronosyltransferase activity"/>
    <property type="evidence" value="ECO:0007669"/>
    <property type="project" value="UniProtKB-EC"/>
</dbReference>
<dbReference type="InterPro" id="IPR050271">
    <property type="entry name" value="UDP-glycosyltransferase"/>
</dbReference>
<dbReference type="EC" id="2.4.1.17" evidence="2"/>